<comment type="similarity">
    <text evidence="2 6">Belongs to the ERGIC family.</text>
</comment>
<dbReference type="GO" id="GO:0005789">
    <property type="term" value="C:endoplasmic reticulum membrane"/>
    <property type="evidence" value="ECO:0007669"/>
    <property type="project" value="UniProtKB-SubCell"/>
</dbReference>
<keyword evidence="3 6" id="KW-0812">Transmembrane</keyword>
<proteinExistence type="inferred from homology"/>
<evidence type="ECO:0000256" key="3">
    <source>
        <dbReference type="ARBA" id="ARBA00022692"/>
    </source>
</evidence>
<organism evidence="9 10">
    <name type="scientific">Australozyma saopauloensis</name>
    <dbReference type="NCBI Taxonomy" id="291208"/>
    <lineage>
        <taxon>Eukaryota</taxon>
        <taxon>Fungi</taxon>
        <taxon>Dikarya</taxon>
        <taxon>Ascomycota</taxon>
        <taxon>Saccharomycotina</taxon>
        <taxon>Pichiomycetes</taxon>
        <taxon>Metschnikowiaceae</taxon>
        <taxon>Australozyma</taxon>
    </lineage>
</organism>
<dbReference type="InterPro" id="IPR045888">
    <property type="entry name" value="Erv"/>
</dbReference>
<feature type="domain" description="Endoplasmic reticulum vesicle transporter C-terminal" evidence="7">
    <location>
        <begin position="150"/>
        <end position="399"/>
    </location>
</feature>
<evidence type="ECO:0000313" key="10">
    <source>
        <dbReference type="Proteomes" id="UP001338582"/>
    </source>
</evidence>
<evidence type="ECO:0000256" key="2">
    <source>
        <dbReference type="ARBA" id="ARBA00005648"/>
    </source>
</evidence>
<dbReference type="RefSeq" id="XP_062877529.1">
    <property type="nucleotide sequence ID" value="XM_063021459.1"/>
</dbReference>
<name>A0AAX4HA22_9ASCO</name>
<dbReference type="GO" id="GO:0006890">
    <property type="term" value="P:retrograde vesicle-mediated transport, Golgi to endoplasmic reticulum"/>
    <property type="evidence" value="ECO:0007669"/>
    <property type="project" value="TreeGrafter"/>
</dbReference>
<evidence type="ECO:0000259" key="8">
    <source>
        <dbReference type="Pfam" id="PF13850"/>
    </source>
</evidence>
<dbReference type="GO" id="GO:0030134">
    <property type="term" value="C:COPII-coated ER to Golgi transport vesicle"/>
    <property type="evidence" value="ECO:0007669"/>
    <property type="project" value="TreeGrafter"/>
</dbReference>
<accession>A0AAX4HA22</accession>
<dbReference type="Proteomes" id="UP001338582">
    <property type="component" value="Chromosome 3"/>
</dbReference>
<feature type="domain" description="Endoplasmic reticulum vesicle transporter N-terminal" evidence="8">
    <location>
        <begin position="8"/>
        <end position="96"/>
    </location>
</feature>
<dbReference type="InterPro" id="IPR039542">
    <property type="entry name" value="Erv_N"/>
</dbReference>
<dbReference type="PANTHER" id="PTHR10984:SF25">
    <property type="entry name" value="ENDOPLASMIC RETICULUM-GOLGI INTERMEDIATE COMPARTMENT PROTEIN 3"/>
    <property type="match status" value="1"/>
</dbReference>
<comment type="function">
    <text evidence="6">Plays a role in transport between endoplasmic reticulum and Golgi.</text>
</comment>
<reference evidence="9 10" key="1">
    <citation type="submission" date="2023-10" db="EMBL/GenBank/DDBJ databases">
        <title>Draft Genome Sequence of Candida saopaulonensis from a very Premature Infant with Sepsis.</title>
        <authorList>
            <person name="Ning Y."/>
            <person name="Dai R."/>
            <person name="Xiao M."/>
            <person name="Xu Y."/>
            <person name="Yan Q."/>
            <person name="Zhang L."/>
        </authorList>
    </citation>
    <scope>NUCLEOTIDE SEQUENCE [LARGE SCALE GENOMIC DNA]</scope>
    <source>
        <strain evidence="9 10">19XY460</strain>
    </source>
</reference>
<dbReference type="Pfam" id="PF07970">
    <property type="entry name" value="COPIIcoated_ERV"/>
    <property type="match status" value="1"/>
</dbReference>
<feature type="transmembrane region" description="Helical" evidence="6">
    <location>
        <begin position="376"/>
        <end position="398"/>
    </location>
</feature>
<dbReference type="GO" id="GO:0006888">
    <property type="term" value="P:endoplasmic reticulum to Golgi vesicle-mediated transport"/>
    <property type="evidence" value="ECO:0007669"/>
    <property type="project" value="UniProtKB-UniRule"/>
</dbReference>
<dbReference type="InterPro" id="IPR012936">
    <property type="entry name" value="Erv_C"/>
</dbReference>
<evidence type="ECO:0000256" key="4">
    <source>
        <dbReference type="ARBA" id="ARBA00022989"/>
    </source>
</evidence>
<evidence type="ECO:0000256" key="5">
    <source>
        <dbReference type="ARBA" id="ARBA00023136"/>
    </source>
</evidence>
<gene>
    <name evidence="9" type="ORF">PUMCH_002449</name>
</gene>
<keyword evidence="6" id="KW-0333">Golgi apparatus</keyword>
<sequence length="415" mass="46154">MPSHPRLLSLDAFAKTVEDARVKTASGGMITMICVLIVLLLIRNEYYEYTSVVIRPELVVDRDINKQLDINMDITFPEIPCGVLTLDILDLTGDLHLDVVQSGFEMFRILELGEQVKDDLPIMALSSNFDELCKGLSEEERNNGAPCGSCYGALEQSESQYCCNTCESVRLAYAAKQWGFFDGSEISQCEDEGYVAKMVERINNNEGCRIKGSAKINRISGNLHFAPGAPFSSRGRHLHDLSLWGKYAEKFSMKHKIDHFSFGEDPGSSAALAYSDIDQVPSIHPLDGFTFDVGRKNHVALYYLSVVATRVEFLENKRDPVDTNQFSVITHDRPIQGGRDDDHRNTMHAQGGVPGVFFHFDISPMRIITREEYAKTWSGFILGIVSSIAGVLTVGAALDRSVWAAEQVLRGKKDA</sequence>
<evidence type="ECO:0000256" key="1">
    <source>
        <dbReference type="ARBA" id="ARBA00004141"/>
    </source>
</evidence>
<protein>
    <recommendedName>
        <fullName evidence="6">Endoplasmic reticulum-Golgi intermediate compartment protein</fullName>
    </recommendedName>
</protein>
<keyword evidence="6" id="KW-0256">Endoplasmic reticulum</keyword>
<dbReference type="GO" id="GO:0000139">
    <property type="term" value="C:Golgi membrane"/>
    <property type="evidence" value="ECO:0007669"/>
    <property type="project" value="UniProtKB-SubCell"/>
</dbReference>
<dbReference type="AlphaFoldDB" id="A0AAX4HA22"/>
<dbReference type="GeneID" id="88173514"/>
<dbReference type="PANTHER" id="PTHR10984">
    <property type="entry name" value="ENDOPLASMIC RETICULUM-GOLGI INTERMEDIATE COMPARTMENT PROTEIN"/>
    <property type="match status" value="1"/>
</dbReference>
<dbReference type="GO" id="GO:0033116">
    <property type="term" value="C:endoplasmic reticulum-Golgi intermediate compartment membrane"/>
    <property type="evidence" value="ECO:0007669"/>
    <property type="project" value="UniProtKB-SubCell"/>
</dbReference>
<evidence type="ECO:0000313" key="9">
    <source>
        <dbReference type="EMBL" id="WPK25146.1"/>
    </source>
</evidence>
<evidence type="ECO:0000256" key="6">
    <source>
        <dbReference type="RuleBase" id="RU369013"/>
    </source>
</evidence>
<keyword evidence="5 6" id="KW-0472">Membrane</keyword>
<comment type="subcellular location">
    <subcellularLocation>
        <location evidence="6">Endoplasmic reticulum membrane</location>
        <topology evidence="6">Multi-pass membrane protein</topology>
    </subcellularLocation>
    <subcellularLocation>
        <location evidence="6">Endoplasmic reticulum-Golgi intermediate compartment membrane</location>
        <topology evidence="6">Multi-pass membrane protein</topology>
    </subcellularLocation>
    <subcellularLocation>
        <location evidence="6">Golgi apparatus membrane</location>
        <topology evidence="6">Multi-pass membrane protein</topology>
    </subcellularLocation>
    <subcellularLocation>
        <location evidence="1">Membrane</location>
        <topology evidence="1">Multi-pass membrane protein</topology>
    </subcellularLocation>
</comment>
<keyword evidence="6" id="KW-0931">ER-Golgi transport</keyword>
<evidence type="ECO:0000259" key="7">
    <source>
        <dbReference type="Pfam" id="PF07970"/>
    </source>
</evidence>
<dbReference type="EMBL" id="CP138896">
    <property type="protein sequence ID" value="WPK25146.1"/>
    <property type="molecule type" value="Genomic_DNA"/>
</dbReference>
<dbReference type="Pfam" id="PF13850">
    <property type="entry name" value="ERGIC_N"/>
    <property type="match status" value="1"/>
</dbReference>
<dbReference type="KEGG" id="asau:88173514"/>
<keyword evidence="4 6" id="KW-1133">Transmembrane helix</keyword>
<feature type="transmembrane region" description="Helical" evidence="6">
    <location>
        <begin position="20"/>
        <end position="42"/>
    </location>
</feature>
<keyword evidence="6" id="KW-0813">Transport</keyword>
<keyword evidence="10" id="KW-1185">Reference proteome</keyword>